<accession>A0A1D8ILB8</accession>
<dbReference type="SUPFAM" id="SSF51556">
    <property type="entry name" value="Metallo-dependent hydrolases"/>
    <property type="match status" value="1"/>
</dbReference>
<organism evidence="1 2">
    <name type="scientific">Acidihalobacter yilgarnensis</name>
    <dbReference type="NCBI Taxonomy" id="2819280"/>
    <lineage>
        <taxon>Bacteria</taxon>
        <taxon>Pseudomonadati</taxon>
        <taxon>Pseudomonadota</taxon>
        <taxon>Gammaproteobacteria</taxon>
        <taxon>Chromatiales</taxon>
        <taxon>Ectothiorhodospiraceae</taxon>
        <taxon>Acidihalobacter</taxon>
    </lineage>
</organism>
<dbReference type="InterPro" id="IPR032466">
    <property type="entry name" value="Metal_Hydrolase"/>
</dbReference>
<dbReference type="RefSeq" id="WP_070077652.1">
    <property type="nucleotide sequence ID" value="NZ_CP017415.1"/>
</dbReference>
<proteinExistence type="predicted"/>
<protein>
    <submittedName>
        <fullName evidence="1">Uncharacterized protein</fullName>
    </submittedName>
</protein>
<name>A0A1D8ILB8_9GAMM</name>
<dbReference type="SUPFAM" id="SSF51338">
    <property type="entry name" value="Composite domain of metallo-dependent hydrolases"/>
    <property type="match status" value="1"/>
</dbReference>
<dbReference type="InterPro" id="IPR011059">
    <property type="entry name" value="Metal-dep_hydrolase_composite"/>
</dbReference>
<dbReference type="EMBL" id="CP017415">
    <property type="protein sequence ID" value="AOU97264.1"/>
    <property type="molecule type" value="Genomic_DNA"/>
</dbReference>
<dbReference type="GO" id="GO:0016810">
    <property type="term" value="F:hydrolase activity, acting on carbon-nitrogen (but not peptide) bonds"/>
    <property type="evidence" value="ECO:0007669"/>
    <property type="project" value="InterPro"/>
</dbReference>
<evidence type="ECO:0000313" key="2">
    <source>
        <dbReference type="Proteomes" id="UP000095401"/>
    </source>
</evidence>
<reference evidence="2" key="1">
    <citation type="submission" date="2016-09" db="EMBL/GenBank/DDBJ databases">
        <title>Acidihalobacter prosperus F5.</title>
        <authorList>
            <person name="Khaleque H.N."/>
            <person name="Ramsay J.P."/>
            <person name="Kaksonen A.H."/>
            <person name="Boxall N.J."/>
            <person name="Watkin E.L.J."/>
        </authorList>
    </citation>
    <scope>NUCLEOTIDE SEQUENCE [LARGE SCALE GENOMIC DNA]</scope>
    <source>
        <strain evidence="2">F5</strain>
    </source>
</reference>
<dbReference type="Proteomes" id="UP000095401">
    <property type="component" value="Chromosome"/>
</dbReference>
<dbReference type="KEGG" id="aprs:BI364_03960"/>
<evidence type="ECO:0000313" key="1">
    <source>
        <dbReference type="EMBL" id="AOU97264.1"/>
    </source>
</evidence>
<gene>
    <name evidence="1" type="ORF">BI364_03960</name>
</gene>
<sequence length="118" mass="13212">MAVSLARYHGAPLHVLHISTARELELFEPGPIADKLTTAEACVHFLAFDDRDFERLGTQIIRSTPRKPTLYKCGCSPFVDSTFRSSIQATIVSRQVAYRNGGVDDNGRRQCLRFGSQR</sequence>
<keyword evidence="2" id="KW-1185">Reference proteome</keyword>
<dbReference type="AlphaFoldDB" id="A0A1D8ILB8"/>
<dbReference type="Gene3D" id="3.20.20.140">
    <property type="entry name" value="Metal-dependent hydrolases"/>
    <property type="match status" value="1"/>
</dbReference>